<evidence type="ECO:0000256" key="2">
    <source>
        <dbReference type="ARBA" id="ARBA00008766"/>
    </source>
</evidence>
<dbReference type="PANTHER" id="PTHR43226:SF4">
    <property type="entry name" value="XAA-PRO AMINOPEPTIDASE 3"/>
    <property type="match status" value="1"/>
</dbReference>
<evidence type="ECO:0000256" key="5">
    <source>
        <dbReference type="ARBA" id="ARBA00023211"/>
    </source>
</evidence>
<evidence type="ECO:0000259" key="6">
    <source>
        <dbReference type="Pfam" id="PF00557"/>
    </source>
</evidence>
<feature type="domain" description="Peptidase M24" evidence="6">
    <location>
        <begin position="1"/>
        <end position="43"/>
    </location>
</feature>
<dbReference type="InterPro" id="IPR000994">
    <property type="entry name" value="Pept_M24"/>
</dbReference>
<dbReference type="PANTHER" id="PTHR43226">
    <property type="entry name" value="XAA-PRO AMINOPEPTIDASE 3"/>
    <property type="match status" value="1"/>
</dbReference>
<evidence type="ECO:0000256" key="4">
    <source>
        <dbReference type="ARBA" id="ARBA00022801"/>
    </source>
</evidence>
<sequence length="174" mass="19587">CEYHGYNSDITRTWPISGKFSSNQLELYEAVLSVQSDLIKRCSNFPSLDSLFYEMCDLLGHSLQQVGLLPRNLNKDQLSKGVQEKGAATWKRCGLFICHVTVKFTVKVSSHSRRTATGPHTTHCADLHYTNVKLADSLAGHASPLTEHIAHLASFNSDWIFSFDRRQCIYKGHS</sequence>
<keyword evidence="3" id="KW-0479">Metal-binding</keyword>
<name>A0ABN7PFF4_TIMPD</name>
<dbReference type="EMBL" id="CAJPIN010037457">
    <property type="protein sequence ID" value="CAG2064849.1"/>
    <property type="molecule type" value="Genomic_DNA"/>
</dbReference>
<proteinExistence type="inferred from homology"/>
<dbReference type="Proteomes" id="UP001153148">
    <property type="component" value="Unassembled WGS sequence"/>
</dbReference>
<organism evidence="7 8">
    <name type="scientific">Timema podura</name>
    <name type="common">Walking stick</name>
    <dbReference type="NCBI Taxonomy" id="61482"/>
    <lineage>
        <taxon>Eukaryota</taxon>
        <taxon>Metazoa</taxon>
        <taxon>Ecdysozoa</taxon>
        <taxon>Arthropoda</taxon>
        <taxon>Hexapoda</taxon>
        <taxon>Insecta</taxon>
        <taxon>Pterygota</taxon>
        <taxon>Neoptera</taxon>
        <taxon>Polyneoptera</taxon>
        <taxon>Phasmatodea</taxon>
        <taxon>Timematodea</taxon>
        <taxon>Timematoidea</taxon>
        <taxon>Timematidae</taxon>
        <taxon>Timema</taxon>
    </lineage>
</organism>
<evidence type="ECO:0000313" key="8">
    <source>
        <dbReference type="Proteomes" id="UP001153148"/>
    </source>
</evidence>
<keyword evidence="8" id="KW-1185">Reference proteome</keyword>
<dbReference type="SUPFAM" id="SSF55920">
    <property type="entry name" value="Creatinase/aminopeptidase"/>
    <property type="match status" value="1"/>
</dbReference>
<comment type="caution">
    <text evidence="7">The sequence shown here is derived from an EMBL/GenBank/DDBJ whole genome shotgun (WGS) entry which is preliminary data.</text>
</comment>
<keyword evidence="4" id="KW-0378">Hydrolase</keyword>
<evidence type="ECO:0000256" key="3">
    <source>
        <dbReference type="ARBA" id="ARBA00022723"/>
    </source>
</evidence>
<gene>
    <name evidence="7" type="ORF">TPAB3V08_LOCUS11793</name>
</gene>
<dbReference type="Pfam" id="PF00557">
    <property type="entry name" value="Peptidase_M24"/>
    <property type="match status" value="1"/>
</dbReference>
<dbReference type="InterPro" id="IPR052433">
    <property type="entry name" value="X-Pro_dipept-like"/>
</dbReference>
<accession>A0ABN7PFF4</accession>
<keyword evidence="5" id="KW-0464">Manganese</keyword>
<comment type="similarity">
    <text evidence="2">Belongs to the peptidase M24B family.</text>
</comment>
<protein>
    <recommendedName>
        <fullName evidence="6">Peptidase M24 domain-containing protein</fullName>
    </recommendedName>
</protein>
<dbReference type="Gene3D" id="3.90.230.10">
    <property type="entry name" value="Creatinase/methionine aminopeptidase superfamily"/>
    <property type="match status" value="1"/>
</dbReference>
<evidence type="ECO:0000256" key="1">
    <source>
        <dbReference type="ARBA" id="ARBA00001936"/>
    </source>
</evidence>
<feature type="non-terminal residue" evidence="7">
    <location>
        <position position="1"/>
    </location>
</feature>
<reference evidence="7" key="1">
    <citation type="submission" date="2021-03" db="EMBL/GenBank/DDBJ databases">
        <authorList>
            <person name="Tran Van P."/>
        </authorList>
    </citation>
    <scope>NUCLEOTIDE SEQUENCE</scope>
</reference>
<feature type="non-terminal residue" evidence="7">
    <location>
        <position position="174"/>
    </location>
</feature>
<evidence type="ECO:0000313" key="7">
    <source>
        <dbReference type="EMBL" id="CAG2064849.1"/>
    </source>
</evidence>
<dbReference type="InterPro" id="IPR036005">
    <property type="entry name" value="Creatinase/aminopeptidase-like"/>
</dbReference>
<comment type="cofactor">
    <cofactor evidence="1">
        <name>Mn(2+)</name>
        <dbReference type="ChEBI" id="CHEBI:29035"/>
    </cofactor>
</comment>